<gene>
    <name evidence="1" type="ORF">GGG17_13855</name>
</gene>
<reference evidence="1 2" key="1">
    <citation type="submission" date="2019-11" db="EMBL/GenBank/DDBJ databases">
        <title>Whole genome sequencing identifies a novel species of the genus Arsenicicoccus isolated from human blood.</title>
        <authorList>
            <person name="Jeong J.H."/>
            <person name="Kweon O.J."/>
            <person name="Kim H.R."/>
            <person name="Kim T.-H."/>
            <person name="Ha S.-M."/>
            <person name="Lee M.-K."/>
        </authorList>
    </citation>
    <scope>NUCLEOTIDE SEQUENCE [LARGE SCALE GENOMIC DNA]</scope>
    <source>
        <strain evidence="1 2">MKL-02</strain>
    </source>
</reference>
<keyword evidence="2" id="KW-1185">Reference proteome</keyword>
<comment type="caution">
    <text evidence="1">The sequence shown here is derived from an EMBL/GenBank/DDBJ whole genome shotgun (WGS) entry which is preliminary data.</text>
</comment>
<dbReference type="Proteomes" id="UP000431092">
    <property type="component" value="Unassembled WGS sequence"/>
</dbReference>
<accession>A0A6I3IX41</accession>
<sequence length="416" mass="44404">MDHEIDLVSDGDGVAVIGDEAAVERFLAAEGLESRDLGLPRLTSALATGGAASQMTSVIAANSGRWVKLTPDSAKALHTFEAMRGSSAGVSRAVLTQEGKIKQILEFTTGPGALLANPAVLAGAAGIMAQLAMQQTMDEITDYLATIDEKVDDILRGQTDAVVARMIGAGLVIQEAMTIREHGGRVNEVTWSKVQAVPGTIAETQAYALRQLDGIAERLERKKAVGDLAKTARDAESAVREWLAVLARCFQLQDAISVLELDRVLAAAPDDLEAHRLGIHAAREDRRTLIAQSTERLIARMDMAANLANSKVLLHPAASGAVVRSSNAVAATVNDFHELLGVQGDRQSLEARRWSDAASQVRDRALESGAEGVDAARRRGDEAFTRARLIGGRVSRAVVERAPRRRDADKDADDKS</sequence>
<dbReference type="AlphaFoldDB" id="A0A6I3IX41"/>
<evidence type="ECO:0000313" key="2">
    <source>
        <dbReference type="Proteomes" id="UP000431092"/>
    </source>
</evidence>
<protein>
    <submittedName>
        <fullName evidence="1">Uncharacterized protein</fullName>
    </submittedName>
</protein>
<name>A0A6I3IX41_9MICO</name>
<organism evidence="1 2">
    <name type="scientific">Arsenicicoccus cauae</name>
    <dbReference type="NCBI Taxonomy" id="2663847"/>
    <lineage>
        <taxon>Bacteria</taxon>
        <taxon>Bacillati</taxon>
        <taxon>Actinomycetota</taxon>
        <taxon>Actinomycetes</taxon>
        <taxon>Micrococcales</taxon>
        <taxon>Intrasporangiaceae</taxon>
        <taxon>Arsenicicoccus</taxon>
    </lineage>
</organism>
<proteinExistence type="predicted"/>
<evidence type="ECO:0000313" key="1">
    <source>
        <dbReference type="EMBL" id="MTB73029.1"/>
    </source>
</evidence>
<dbReference type="EMBL" id="WLVL01000042">
    <property type="protein sequence ID" value="MTB73029.1"/>
    <property type="molecule type" value="Genomic_DNA"/>
</dbReference>
<dbReference type="RefSeq" id="WP_154594310.1">
    <property type="nucleotide sequence ID" value="NZ_WLVL01000042.1"/>
</dbReference>